<dbReference type="Proteomes" id="UP000004318">
    <property type="component" value="Unassembled WGS sequence"/>
</dbReference>
<keyword evidence="5 9" id="KW-0997">Cell inner membrane</keyword>
<evidence type="ECO:0000256" key="9">
    <source>
        <dbReference type="RuleBase" id="RU365093"/>
    </source>
</evidence>
<comment type="subcellular location">
    <subcellularLocation>
        <location evidence="1 9">Cell inner membrane</location>
        <topology evidence="1 9">Single-pass membrane protein</topology>
    </subcellularLocation>
</comment>
<evidence type="ECO:0000259" key="11">
    <source>
        <dbReference type="Pfam" id="PF25994"/>
    </source>
</evidence>
<evidence type="ECO:0000256" key="5">
    <source>
        <dbReference type="ARBA" id="ARBA00022519"/>
    </source>
</evidence>
<evidence type="ECO:0000256" key="3">
    <source>
        <dbReference type="ARBA" id="ARBA00022448"/>
    </source>
</evidence>
<feature type="coiled-coil region" evidence="10">
    <location>
        <begin position="261"/>
        <end position="288"/>
    </location>
</feature>
<dbReference type="eggNOG" id="COG0845">
    <property type="taxonomic scope" value="Bacteria"/>
</dbReference>
<dbReference type="PANTHER" id="PTHR30386">
    <property type="entry name" value="MEMBRANE FUSION SUBUNIT OF EMRAB-TOLC MULTIDRUG EFFLUX PUMP"/>
    <property type="match status" value="1"/>
</dbReference>
<evidence type="ECO:0000256" key="7">
    <source>
        <dbReference type="ARBA" id="ARBA00022989"/>
    </source>
</evidence>
<feature type="domain" description="AprE-like beta-barrel" evidence="12">
    <location>
        <begin position="323"/>
        <end position="413"/>
    </location>
</feature>
<keyword evidence="7" id="KW-1133">Transmembrane helix</keyword>
<dbReference type="STRING" id="252305.OB2597_10726"/>
<dbReference type="InterPro" id="IPR010129">
    <property type="entry name" value="T1SS_HlyD"/>
</dbReference>
<evidence type="ECO:0000313" key="13">
    <source>
        <dbReference type="EMBL" id="EAQ03711.1"/>
    </source>
</evidence>
<accession>A3TVR5</accession>
<dbReference type="HOGENOM" id="CLU_023976_1_1_5"/>
<keyword evidence="10" id="KW-0175">Coiled coil</keyword>
<keyword evidence="6" id="KW-0812">Transmembrane</keyword>
<keyword evidence="3 9" id="KW-0813">Transport</keyword>
<keyword evidence="4 9" id="KW-1003">Cell membrane</keyword>
<protein>
    <recommendedName>
        <fullName evidence="9">Membrane fusion protein (MFP) family protein</fullName>
    </recommendedName>
</protein>
<dbReference type="InterPro" id="IPR050739">
    <property type="entry name" value="MFP"/>
</dbReference>
<gene>
    <name evidence="13" type="ORF">OB2597_10726</name>
</gene>
<feature type="domain" description="AprE-like long alpha-helical hairpin" evidence="11">
    <location>
        <begin position="91"/>
        <end position="278"/>
    </location>
</feature>
<dbReference type="Pfam" id="PF25994">
    <property type="entry name" value="HH_AprE"/>
    <property type="match status" value="1"/>
</dbReference>
<comment type="similarity">
    <text evidence="2 9">Belongs to the membrane fusion protein (MFP) (TC 8.A.1) family.</text>
</comment>
<dbReference type="Pfam" id="PF26002">
    <property type="entry name" value="Beta-barrel_AprE"/>
    <property type="match status" value="1"/>
</dbReference>
<name>A3TVR5_PSEBH</name>
<dbReference type="NCBIfam" id="TIGR01843">
    <property type="entry name" value="type_I_hlyD"/>
    <property type="match status" value="1"/>
</dbReference>
<keyword evidence="8" id="KW-0472">Membrane</keyword>
<evidence type="ECO:0000313" key="14">
    <source>
        <dbReference type="Proteomes" id="UP000004318"/>
    </source>
</evidence>
<dbReference type="InterPro" id="IPR058982">
    <property type="entry name" value="Beta-barrel_AprE"/>
</dbReference>
<dbReference type="GO" id="GO:0005886">
    <property type="term" value="C:plasma membrane"/>
    <property type="evidence" value="ECO:0007669"/>
    <property type="project" value="UniProtKB-SubCell"/>
</dbReference>
<dbReference type="EMBL" id="AAMO01000003">
    <property type="protein sequence ID" value="EAQ03711.1"/>
    <property type="molecule type" value="Genomic_DNA"/>
</dbReference>
<dbReference type="Gene3D" id="2.40.50.100">
    <property type="match status" value="1"/>
</dbReference>
<dbReference type="AlphaFoldDB" id="A3TVR5"/>
<dbReference type="PRINTS" id="PR01490">
    <property type="entry name" value="RTXTOXIND"/>
</dbReference>
<evidence type="ECO:0000256" key="4">
    <source>
        <dbReference type="ARBA" id="ARBA00022475"/>
    </source>
</evidence>
<proteinExistence type="inferred from homology"/>
<dbReference type="InterPro" id="IPR058781">
    <property type="entry name" value="HH_AprE-like"/>
</dbReference>
<reference evidence="13 14" key="1">
    <citation type="journal article" date="2010" name="J. Bacteriol.">
        <title>Genome sequences of Oceanicola granulosus HTCC2516(T) and Oceanicola batsensis HTCC2597(TDelta).</title>
        <authorList>
            <person name="Thrash J.C."/>
            <person name="Cho J.C."/>
            <person name="Vergin K.L."/>
            <person name="Giovannoni S.J."/>
        </authorList>
    </citation>
    <scope>NUCLEOTIDE SEQUENCE [LARGE SCALE GENOMIC DNA]</scope>
    <source>
        <strain evidence="14">ATCC BAA-863 / DSM 15984 / KCTC 12145 / HTCC2597</strain>
    </source>
</reference>
<evidence type="ECO:0000256" key="2">
    <source>
        <dbReference type="ARBA" id="ARBA00009477"/>
    </source>
</evidence>
<keyword evidence="14" id="KW-1185">Reference proteome</keyword>
<evidence type="ECO:0000256" key="8">
    <source>
        <dbReference type="ARBA" id="ARBA00023136"/>
    </source>
</evidence>
<evidence type="ECO:0000259" key="12">
    <source>
        <dbReference type="Pfam" id="PF26002"/>
    </source>
</evidence>
<dbReference type="RefSeq" id="WP_009806364.1">
    <property type="nucleotide sequence ID" value="NZ_CH724131.1"/>
</dbReference>
<organism evidence="13 14">
    <name type="scientific">Pseudooceanicola batsensis (strain ATCC BAA-863 / DSM 15984 / KCTC 12145 / HTCC2597)</name>
    <name type="common">Oceanicola batsensis</name>
    <dbReference type="NCBI Taxonomy" id="252305"/>
    <lineage>
        <taxon>Bacteria</taxon>
        <taxon>Pseudomonadati</taxon>
        <taxon>Pseudomonadota</taxon>
        <taxon>Alphaproteobacteria</taxon>
        <taxon>Rhodobacterales</taxon>
        <taxon>Paracoccaceae</taxon>
        <taxon>Pseudooceanicola</taxon>
    </lineage>
</organism>
<dbReference type="GO" id="GO:0015031">
    <property type="term" value="P:protein transport"/>
    <property type="evidence" value="ECO:0007669"/>
    <property type="project" value="InterPro"/>
</dbReference>
<feature type="coiled-coil region" evidence="10">
    <location>
        <begin position="145"/>
        <end position="200"/>
    </location>
</feature>
<sequence length="436" mass="49251">MSDNTEKTWSARRPLTIGLITLLLLVGGFGSWSVFTQISGAVIAGGQLEVDRNRQVVQHLDGGVVTEILVDEGDLVESGQLLVRLDDTQLRSQLAIIEGQLFELMARRGRLEAERDGREDLDFDPLLLEAAQTKAEARELMEGQTRLAEARLASVEKEIEQLEKRRSQIDNQIEGIDAQLAAFSEQIELIQDELEDQQSLLDRGLAQASRVSALRRENAQLSGTVGELTAQRAQAEGRMTEIDIEILKLDTTRREEAITRLRDLQYRELELKEQRRALIEQLNRLEITAPVAGIVYGLQVYAERSVLRPADPVLYLVPQDRPLVIAARVEPIHIDQLRIDQPVTLRFSAFDQRNTPELEGRVVQISADAFTDDSTGRSFYRTEIELSEGEQDKLPEGSHLIPGMPVEAFIKTRDRTPMAYFMQPFMDYFAKAFREA</sequence>
<dbReference type="Gene3D" id="2.40.30.170">
    <property type="match status" value="1"/>
</dbReference>
<evidence type="ECO:0000256" key="6">
    <source>
        <dbReference type="ARBA" id="ARBA00022692"/>
    </source>
</evidence>
<dbReference type="OrthoDB" id="9810980at2"/>
<comment type="caution">
    <text evidence="13">The sequence shown here is derived from an EMBL/GenBank/DDBJ whole genome shotgun (WGS) entry which is preliminary data.</text>
</comment>
<dbReference type="PANTHER" id="PTHR30386:SF17">
    <property type="entry name" value="ALKALINE PROTEASE SECRETION PROTEIN APRE"/>
    <property type="match status" value="1"/>
</dbReference>
<evidence type="ECO:0000256" key="1">
    <source>
        <dbReference type="ARBA" id="ARBA00004377"/>
    </source>
</evidence>
<evidence type="ECO:0000256" key="10">
    <source>
        <dbReference type="SAM" id="Coils"/>
    </source>
</evidence>